<dbReference type="Proteomes" id="UP001597343">
    <property type="component" value="Unassembled WGS sequence"/>
</dbReference>
<dbReference type="EC" id="3.4.-.-" evidence="2"/>
<protein>
    <submittedName>
        <fullName evidence="2">Alpha/beta hydrolase family protein</fullName>
        <ecNumber evidence="2">3.4.-.-</ecNumber>
    </submittedName>
</protein>
<dbReference type="RefSeq" id="WP_386047377.1">
    <property type="nucleotide sequence ID" value="NZ_JBHUIO010000008.1"/>
</dbReference>
<evidence type="ECO:0000313" key="2">
    <source>
        <dbReference type="EMBL" id="MFD2170959.1"/>
    </source>
</evidence>
<dbReference type="PANTHER" id="PTHR43265">
    <property type="entry name" value="ESTERASE ESTD"/>
    <property type="match status" value="1"/>
</dbReference>
<dbReference type="SUPFAM" id="SSF53474">
    <property type="entry name" value="alpha/beta-Hydrolases"/>
    <property type="match status" value="1"/>
</dbReference>
<keyword evidence="2" id="KW-0378">Hydrolase</keyword>
<dbReference type="PANTHER" id="PTHR43265:SF1">
    <property type="entry name" value="ESTERASE ESTD"/>
    <property type="match status" value="1"/>
</dbReference>
<name>A0ABW4ZZ53_9BACL</name>
<dbReference type="InterPro" id="IPR022742">
    <property type="entry name" value="Hydrolase_4"/>
</dbReference>
<dbReference type="Gene3D" id="3.40.50.1820">
    <property type="entry name" value="alpha/beta hydrolase"/>
    <property type="match status" value="1"/>
</dbReference>
<sequence>MQTAITLEYKGKILRGMEHVPAQNEGERVPAVILYHGFTGTMLEPHRIFLKICRRLEAMGIACFRFDFLGSGESDGNFEEMTVSGEIAEAHAILDHVKRDPRVDPERVTLLGMSMGGLVASVVAGERAIDVHKLMLLAPAGEMYELIRDLVDGVLAVPDLQLYDYNGNLIGRAFAEDVKTLNVFQRAEKFQGDVLLIHGTNDPTVPSRMSHTYQERSYGGRAVLHLVEEADHTFNKTAWELEVIEKICEFMGDVGTLPS</sequence>
<keyword evidence="3" id="KW-1185">Reference proteome</keyword>
<dbReference type="InterPro" id="IPR053145">
    <property type="entry name" value="AB_hydrolase_Est10"/>
</dbReference>
<dbReference type="EMBL" id="JBHUIO010000008">
    <property type="protein sequence ID" value="MFD2170959.1"/>
    <property type="molecule type" value="Genomic_DNA"/>
</dbReference>
<dbReference type="InterPro" id="IPR029058">
    <property type="entry name" value="AB_hydrolase_fold"/>
</dbReference>
<dbReference type="Pfam" id="PF12146">
    <property type="entry name" value="Hydrolase_4"/>
    <property type="match status" value="1"/>
</dbReference>
<reference evidence="3" key="1">
    <citation type="journal article" date="2019" name="Int. J. Syst. Evol. Microbiol.">
        <title>The Global Catalogue of Microorganisms (GCM) 10K type strain sequencing project: providing services to taxonomists for standard genome sequencing and annotation.</title>
        <authorList>
            <consortium name="The Broad Institute Genomics Platform"/>
            <consortium name="The Broad Institute Genome Sequencing Center for Infectious Disease"/>
            <person name="Wu L."/>
            <person name="Ma J."/>
        </authorList>
    </citation>
    <scope>NUCLEOTIDE SEQUENCE [LARGE SCALE GENOMIC DNA]</scope>
    <source>
        <strain evidence="3">CGMCC 1.13574</strain>
    </source>
</reference>
<feature type="domain" description="Serine aminopeptidase S33" evidence="1">
    <location>
        <begin position="31"/>
        <end position="144"/>
    </location>
</feature>
<evidence type="ECO:0000313" key="3">
    <source>
        <dbReference type="Proteomes" id="UP001597343"/>
    </source>
</evidence>
<evidence type="ECO:0000259" key="1">
    <source>
        <dbReference type="Pfam" id="PF12146"/>
    </source>
</evidence>
<organism evidence="2 3">
    <name type="scientific">Tumebacillus lipolyticus</name>
    <dbReference type="NCBI Taxonomy" id="1280370"/>
    <lineage>
        <taxon>Bacteria</taxon>
        <taxon>Bacillati</taxon>
        <taxon>Bacillota</taxon>
        <taxon>Bacilli</taxon>
        <taxon>Bacillales</taxon>
        <taxon>Alicyclobacillaceae</taxon>
        <taxon>Tumebacillus</taxon>
    </lineage>
</organism>
<accession>A0ABW4ZZ53</accession>
<gene>
    <name evidence="2" type="ORF">ACFSOY_13285</name>
</gene>
<dbReference type="GO" id="GO:0016787">
    <property type="term" value="F:hydrolase activity"/>
    <property type="evidence" value="ECO:0007669"/>
    <property type="project" value="UniProtKB-KW"/>
</dbReference>
<proteinExistence type="predicted"/>
<comment type="caution">
    <text evidence="2">The sequence shown here is derived from an EMBL/GenBank/DDBJ whole genome shotgun (WGS) entry which is preliminary data.</text>
</comment>